<dbReference type="KEGG" id="pmrn:116938418"/>
<feature type="region of interest" description="Disordered" evidence="1">
    <location>
        <begin position="157"/>
        <end position="195"/>
    </location>
</feature>
<sequence>MFRALPLGRVDAELGRVRGQRRVKLQPLKRRMAPPDGAPPCKRVARWRDGHGQGSPVEVVEVNTEVTKVRGSDPKAQLDDMRRFEQLERSLQIDDDDGGGGGDGGDGGDGGGGDGAVVHLSSVFSEHFPACTSDEIIPRQLTRGCMELVLWQPRSPVMPPVAPSPPTPASASASAQRTSLKRNSRHLLPSPSLPSASAVPLTLDHMDADDGGDCVGCLGDVDVADVADGDDADEVVAMEL</sequence>
<proteinExistence type="predicted"/>
<protein>
    <submittedName>
        <fullName evidence="3">Uncharacterized protein LOC116938418</fullName>
    </submittedName>
</protein>
<accession>A0AAJ7WKY3</accession>
<reference evidence="3" key="1">
    <citation type="submission" date="2025-08" db="UniProtKB">
        <authorList>
            <consortium name="RefSeq"/>
        </authorList>
    </citation>
    <scope>IDENTIFICATION</scope>
    <source>
        <tissue evidence="3">Sperm</tissue>
    </source>
</reference>
<dbReference type="AlphaFoldDB" id="A0AAJ7WKY3"/>
<dbReference type="RefSeq" id="XP_032801425.1">
    <property type="nucleotide sequence ID" value="XM_032945534.1"/>
</dbReference>
<feature type="region of interest" description="Disordered" evidence="1">
    <location>
        <begin position="91"/>
        <end position="117"/>
    </location>
</feature>
<evidence type="ECO:0000313" key="3">
    <source>
        <dbReference type="RefSeq" id="XP_032801425.1"/>
    </source>
</evidence>
<name>A0AAJ7WKY3_PETMA</name>
<evidence type="ECO:0000313" key="2">
    <source>
        <dbReference type="Proteomes" id="UP001318040"/>
    </source>
</evidence>
<keyword evidence="2" id="KW-1185">Reference proteome</keyword>
<feature type="compositionally biased region" description="Gly residues" evidence="1">
    <location>
        <begin position="99"/>
        <end position="115"/>
    </location>
</feature>
<feature type="compositionally biased region" description="Low complexity" evidence="1">
    <location>
        <begin position="169"/>
        <end position="178"/>
    </location>
</feature>
<feature type="compositionally biased region" description="Pro residues" evidence="1">
    <location>
        <begin position="157"/>
        <end position="168"/>
    </location>
</feature>
<organism evidence="2 3">
    <name type="scientific">Petromyzon marinus</name>
    <name type="common">Sea lamprey</name>
    <dbReference type="NCBI Taxonomy" id="7757"/>
    <lineage>
        <taxon>Eukaryota</taxon>
        <taxon>Metazoa</taxon>
        <taxon>Chordata</taxon>
        <taxon>Craniata</taxon>
        <taxon>Vertebrata</taxon>
        <taxon>Cyclostomata</taxon>
        <taxon>Hyperoartia</taxon>
        <taxon>Petromyzontiformes</taxon>
        <taxon>Petromyzontidae</taxon>
        <taxon>Petromyzon</taxon>
    </lineage>
</organism>
<dbReference type="Proteomes" id="UP001318040">
    <property type="component" value="Unplaced"/>
</dbReference>
<evidence type="ECO:0000256" key="1">
    <source>
        <dbReference type="SAM" id="MobiDB-lite"/>
    </source>
</evidence>
<gene>
    <name evidence="3" type="primary">LOC116938418</name>
</gene>